<geneLocation type="plasmid" evidence="3">
    <name>pRS241d</name>
</geneLocation>
<dbReference type="KEGG" id="rsp:RSP_7672"/>
<name>U5NRL0_CERS4</name>
<feature type="region of interest" description="Disordered" evidence="1">
    <location>
        <begin position="1"/>
        <end position="65"/>
    </location>
</feature>
<dbReference type="AlphaFoldDB" id="U5NRL0"/>
<dbReference type="EnsemblBacteria" id="AGY32499">
    <property type="protein sequence ID" value="AGY32499"/>
    <property type="gene ID" value="RSP_7672"/>
</dbReference>
<keyword evidence="3" id="KW-1185">Reference proteome</keyword>
<sequence>MGGDRASYRTMHGCDMTGSERRAGRPPRRDERASWLRSRPLADGTRAVPRPRRGRAQIALPTQIA</sequence>
<accession>U5NRL0</accession>
<keyword evidence="2" id="KW-0614">Plasmid</keyword>
<evidence type="ECO:0000313" key="3">
    <source>
        <dbReference type="Proteomes" id="UP000002703"/>
    </source>
</evidence>
<feature type="compositionally biased region" description="Basic and acidic residues" evidence="1">
    <location>
        <begin position="18"/>
        <end position="34"/>
    </location>
</feature>
<evidence type="ECO:0000313" key="2">
    <source>
        <dbReference type="EMBL" id="AGY32499.1"/>
    </source>
</evidence>
<organism evidence="2 3">
    <name type="scientific">Cereibacter sphaeroides (strain ATCC 17023 / DSM 158 / JCM 6121 / CCUG 31486 / LMG 2827 / NBRC 12203 / NCIMB 8253 / ATH 2.4.1.)</name>
    <name type="common">Rhodobacter sphaeroides</name>
    <dbReference type="NCBI Taxonomy" id="272943"/>
    <lineage>
        <taxon>Bacteria</taxon>
        <taxon>Pseudomonadati</taxon>
        <taxon>Pseudomonadota</taxon>
        <taxon>Alphaproteobacteria</taxon>
        <taxon>Rhodobacterales</taxon>
        <taxon>Paracoccaceae</taxon>
        <taxon>Cereibacter</taxon>
    </lineage>
</organism>
<dbReference type="EMBL" id="CP000147">
    <property type="protein sequence ID" value="AGY32499.1"/>
    <property type="molecule type" value="Genomic_DNA"/>
</dbReference>
<evidence type="ECO:0000256" key="1">
    <source>
        <dbReference type="SAM" id="MobiDB-lite"/>
    </source>
</evidence>
<proteinExistence type="predicted"/>
<dbReference type="Proteomes" id="UP000002703">
    <property type="component" value="Plasmid D"/>
</dbReference>
<reference evidence="3" key="1">
    <citation type="submission" date="2005-09" db="EMBL/GenBank/DDBJ databases">
        <title>Complete sequence of plasmid D of Rhodobacter sphaeroides 2.4.1.</title>
        <authorList>
            <person name="Copeland A."/>
            <person name="Lucas S."/>
            <person name="Lapidus A."/>
            <person name="Barry K."/>
            <person name="Detter J.C."/>
            <person name="Glavina T."/>
            <person name="Hammon N."/>
            <person name="Israni S."/>
            <person name="Pitluck S."/>
            <person name="Richardson P."/>
            <person name="Mackenzie C."/>
            <person name="Choudhary M."/>
            <person name="Larimer F."/>
            <person name="Hauser L.J."/>
            <person name="Land M."/>
            <person name="Donohue T.J."/>
            <person name="Kaplan S."/>
        </authorList>
    </citation>
    <scope>NUCLEOTIDE SEQUENCE [LARGE SCALE GENOMIC DNA]</scope>
    <source>
        <strain evidence="3">ATCC 17023 / DSM 158 / JCM 6121 / CCUG 31486 / LMG 2827 / NBRC 12203 / NCIMB 8253 / ATH 2.4.1.</strain>
        <plasmid evidence="3">pRS241d</plasmid>
    </source>
</reference>
<gene>
    <name evidence="2" type="ORF">RSP_7672</name>
</gene>
<protein>
    <submittedName>
        <fullName evidence="2">Uncharacterized protein</fullName>
    </submittedName>
</protein>